<dbReference type="EMBL" id="PVTL01000003">
    <property type="protein sequence ID" value="PRY69164.1"/>
    <property type="molecule type" value="Genomic_DNA"/>
</dbReference>
<dbReference type="NCBIfam" id="NF046112">
    <property type="entry name" value="MSMEG_6209_Nter"/>
    <property type="match status" value="1"/>
</dbReference>
<proteinExistence type="predicted"/>
<sequence>MTREVDDEDTIRQVVDRLQEKYPEVARQELESVAREEFHSLAGRPVRDYLSILTERAAKKRLKRDIKESS</sequence>
<dbReference type="AlphaFoldDB" id="A0A2T0VGH7"/>
<evidence type="ECO:0000313" key="2">
    <source>
        <dbReference type="Proteomes" id="UP000237983"/>
    </source>
</evidence>
<reference evidence="1 2" key="1">
    <citation type="submission" date="2018-03" db="EMBL/GenBank/DDBJ databases">
        <title>Genomic Encyclopedia of Type Strains, Phase III (KMG-III): the genomes of soil and plant-associated and newly described type strains.</title>
        <authorList>
            <person name="Whitman W."/>
        </authorList>
    </citation>
    <scope>NUCLEOTIDE SEQUENCE [LARGE SCALE GENOMIC DNA]</scope>
    <source>
        <strain evidence="1 2">CGMCC 1.12484</strain>
    </source>
</reference>
<protein>
    <submittedName>
        <fullName evidence="1">Uncharacterized protein</fullName>
    </submittedName>
</protein>
<gene>
    <name evidence="1" type="ORF">B0I08_103372</name>
</gene>
<accession>A0A2T0VGH7</accession>
<name>A0A2T0VGH7_9MICO</name>
<dbReference type="RefSeq" id="WP_146134352.1">
    <property type="nucleotide sequence ID" value="NZ_PVTL01000003.1"/>
</dbReference>
<comment type="caution">
    <text evidence="1">The sequence shown here is derived from an EMBL/GenBank/DDBJ whole genome shotgun (WGS) entry which is preliminary data.</text>
</comment>
<organism evidence="1 2">
    <name type="scientific">Glaciihabitans tibetensis</name>
    <dbReference type="NCBI Taxonomy" id="1266600"/>
    <lineage>
        <taxon>Bacteria</taxon>
        <taxon>Bacillati</taxon>
        <taxon>Actinomycetota</taxon>
        <taxon>Actinomycetes</taxon>
        <taxon>Micrococcales</taxon>
        <taxon>Microbacteriaceae</taxon>
        <taxon>Glaciihabitans</taxon>
    </lineage>
</organism>
<keyword evidence="2" id="KW-1185">Reference proteome</keyword>
<dbReference type="OrthoDB" id="4277148at2"/>
<dbReference type="Proteomes" id="UP000237983">
    <property type="component" value="Unassembled WGS sequence"/>
</dbReference>
<dbReference type="Gene3D" id="1.10.8.1060">
    <property type="entry name" value="Corynebacterium glutamicum thioredoxin-dependent arsenate reductase, N-terminal domain"/>
    <property type="match status" value="1"/>
</dbReference>
<evidence type="ECO:0000313" key="1">
    <source>
        <dbReference type="EMBL" id="PRY69164.1"/>
    </source>
</evidence>